<dbReference type="RefSeq" id="WP_132258556.1">
    <property type="nucleotide sequence ID" value="NZ_SLZQ01000005.1"/>
</dbReference>
<dbReference type="Proteomes" id="UP000295382">
    <property type="component" value="Unassembled WGS sequence"/>
</dbReference>
<organism evidence="2 3">
    <name type="scientific">Paucimonas lemoignei</name>
    <name type="common">Pseudomonas lemoignei</name>
    <dbReference type="NCBI Taxonomy" id="29443"/>
    <lineage>
        <taxon>Bacteria</taxon>
        <taxon>Pseudomonadati</taxon>
        <taxon>Pseudomonadota</taxon>
        <taxon>Betaproteobacteria</taxon>
        <taxon>Burkholderiales</taxon>
        <taxon>Burkholderiaceae</taxon>
        <taxon>Paucimonas</taxon>
    </lineage>
</organism>
<reference evidence="2 3" key="1">
    <citation type="submission" date="2019-03" db="EMBL/GenBank/DDBJ databases">
        <title>Genomic Encyclopedia of Type Strains, Phase IV (KMG-IV): sequencing the most valuable type-strain genomes for metagenomic binning, comparative biology and taxonomic classification.</title>
        <authorList>
            <person name="Goeker M."/>
        </authorList>
    </citation>
    <scope>NUCLEOTIDE SEQUENCE [LARGE SCALE GENOMIC DNA]</scope>
    <source>
        <strain evidence="2 3">DSM 7445</strain>
    </source>
</reference>
<dbReference type="EMBL" id="SLZQ01000005">
    <property type="protein sequence ID" value="TCS36825.1"/>
    <property type="molecule type" value="Genomic_DNA"/>
</dbReference>
<sequence length="617" mass="64457">MDSKLRFKRIHLAVAGALLATLVACGGGSSGAPAANQQAASMSFSGSAAVGAPLAGTVTVKDALGATKTTPIGPNGSYTIDVTGMTAPFVFRAQGTANGQTYVVHSIATAADAASGKINITQLTDLVVANIAGQIAKNYFDKFEQNGNADAATKAAVDAEVDKLKEKLLPVLTALGVDAGIDLLRTPFTPLSSALDKALDAIQVSVDPNANVATISTLVNTITITDDLAVKAVAEVNPPKLDATNVTADSVASTASDAVLVKKALTDFFAQFASGLPTAAQLMPYITTGFLLDDKDGATFRSEVSAYSALVGATISEVEIHDIDYSDLTKVTARVSFTLLDKNGVEIERERNWRVRKIDANNWRLHGNQRALEISAYAHMVKGINPGGTCFLTGLEFDIEDYNTANNGGTISYILVTGPGLPNGGLRYDAPGLGGKWKISGQVSPYYVMADSCNPGAQTVVDSAIAAIPDNAVYTFMAYTGANAKINFPTGTSDGTYALKLQRRPLTLAEVQAAAFPAISSPTILDFAGYTSGNVTIVASNINSAKYGRVYLGQNTSTNDFRETENDVAAAANGTINQTLGLTPASGGTINWRTLRAESIDAYRRLMSTTYAIGTQP</sequence>
<evidence type="ECO:0000313" key="2">
    <source>
        <dbReference type="EMBL" id="TCS36825.1"/>
    </source>
</evidence>
<evidence type="ECO:0000256" key="1">
    <source>
        <dbReference type="SAM" id="SignalP"/>
    </source>
</evidence>
<feature type="signal peptide" evidence="1">
    <location>
        <begin position="1"/>
        <end position="34"/>
    </location>
</feature>
<keyword evidence="3" id="KW-1185">Reference proteome</keyword>
<evidence type="ECO:0000313" key="3">
    <source>
        <dbReference type="Proteomes" id="UP000295382"/>
    </source>
</evidence>
<dbReference type="PROSITE" id="PS51257">
    <property type="entry name" value="PROKAR_LIPOPROTEIN"/>
    <property type="match status" value="1"/>
</dbReference>
<accession>A0A4R3HXB7</accession>
<feature type="chain" id="PRO_5020699938" description="Lipoprotein" evidence="1">
    <location>
        <begin position="35"/>
        <end position="617"/>
    </location>
</feature>
<dbReference type="OrthoDB" id="8572778at2"/>
<gene>
    <name evidence="2" type="ORF">EDC30_10544</name>
</gene>
<proteinExistence type="predicted"/>
<keyword evidence="1" id="KW-0732">Signal</keyword>
<evidence type="ECO:0008006" key="4">
    <source>
        <dbReference type="Google" id="ProtNLM"/>
    </source>
</evidence>
<protein>
    <recommendedName>
        <fullName evidence="4">Lipoprotein</fullName>
    </recommendedName>
</protein>
<comment type="caution">
    <text evidence="2">The sequence shown here is derived from an EMBL/GenBank/DDBJ whole genome shotgun (WGS) entry which is preliminary data.</text>
</comment>
<dbReference type="AlphaFoldDB" id="A0A4R3HXB7"/>
<name>A0A4R3HXB7_PAULE</name>